<evidence type="ECO:0000256" key="4">
    <source>
        <dbReference type="ARBA" id="ARBA00022825"/>
    </source>
</evidence>
<dbReference type="SUPFAM" id="SSF52096">
    <property type="entry name" value="ClpP/crotonase"/>
    <property type="match status" value="1"/>
</dbReference>
<evidence type="ECO:0000256" key="6">
    <source>
        <dbReference type="SAM" id="SignalP"/>
    </source>
</evidence>
<name>A0A2D3WDC6_9BACT</name>
<dbReference type="Proteomes" id="UP000231638">
    <property type="component" value="Unassembled WGS sequence"/>
</dbReference>
<dbReference type="STRING" id="366522.GCA_001548055_01065"/>
<dbReference type="FunFam" id="3.90.226.10:FF:000029">
    <property type="entry name" value="Peptidase, S41 family"/>
    <property type="match status" value="1"/>
</dbReference>
<keyword evidence="4 5" id="KW-0720">Serine protease</keyword>
<dbReference type="Pfam" id="PF03572">
    <property type="entry name" value="Peptidase_S41"/>
    <property type="match status" value="1"/>
</dbReference>
<organism evidence="8 9">
    <name type="scientific">Sulfurospirillum cavolei</name>
    <dbReference type="NCBI Taxonomy" id="366522"/>
    <lineage>
        <taxon>Bacteria</taxon>
        <taxon>Pseudomonadati</taxon>
        <taxon>Campylobacterota</taxon>
        <taxon>Epsilonproteobacteria</taxon>
        <taxon>Campylobacterales</taxon>
        <taxon>Sulfurospirillaceae</taxon>
        <taxon>Sulfurospirillum</taxon>
    </lineage>
</organism>
<dbReference type="NCBIfam" id="TIGR00225">
    <property type="entry name" value="prc"/>
    <property type="match status" value="1"/>
</dbReference>
<dbReference type="Gene3D" id="2.30.42.10">
    <property type="match status" value="1"/>
</dbReference>
<keyword evidence="6" id="KW-0732">Signal</keyword>
<evidence type="ECO:0000256" key="2">
    <source>
        <dbReference type="ARBA" id="ARBA00022670"/>
    </source>
</evidence>
<dbReference type="SMART" id="SM00228">
    <property type="entry name" value="PDZ"/>
    <property type="match status" value="1"/>
</dbReference>
<dbReference type="EMBL" id="DLUG01000044">
    <property type="protein sequence ID" value="DAB37090.1"/>
    <property type="molecule type" value="Genomic_DNA"/>
</dbReference>
<dbReference type="SMART" id="SM00245">
    <property type="entry name" value="TSPc"/>
    <property type="match status" value="1"/>
</dbReference>
<dbReference type="AlphaFoldDB" id="A0A2D3WDC6"/>
<gene>
    <name evidence="8" type="ORF">CFH80_01410</name>
</gene>
<dbReference type="InterPro" id="IPR029045">
    <property type="entry name" value="ClpP/crotonase-like_dom_sf"/>
</dbReference>
<dbReference type="Gene3D" id="3.90.226.10">
    <property type="entry name" value="2-enoyl-CoA Hydratase, Chain A, domain 1"/>
    <property type="match status" value="1"/>
</dbReference>
<accession>A0A2D3WDC6</accession>
<dbReference type="PROSITE" id="PS50106">
    <property type="entry name" value="PDZ"/>
    <property type="match status" value="1"/>
</dbReference>
<comment type="similarity">
    <text evidence="1 5">Belongs to the peptidase S41A family.</text>
</comment>
<dbReference type="FunFam" id="2.30.42.10:FF:000063">
    <property type="entry name" value="Peptidase, S41 family"/>
    <property type="match status" value="1"/>
</dbReference>
<evidence type="ECO:0000313" key="8">
    <source>
        <dbReference type="EMBL" id="DAB37090.1"/>
    </source>
</evidence>
<keyword evidence="3 5" id="KW-0378">Hydrolase</keyword>
<evidence type="ECO:0000256" key="5">
    <source>
        <dbReference type="RuleBase" id="RU004404"/>
    </source>
</evidence>
<dbReference type="GO" id="GO:0008236">
    <property type="term" value="F:serine-type peptidase activity"/>
    <property type="evidence" value="ECO:0007669"/>
    <property type="project" value="UniProtKB-KW"/>
</dbReference>
<feature type="signal peptide" evidence="6">
    <location>
        <begin position="1"/>
        <end position="28"/>
    </location>
</feature>
<dbReference type="GO" id="GO:0030288">
    <property type="term" value="C:outer membrane-bounded periplasmic space"/>
    <property type="evidence" value="ECO:0007669"/>
    <property type="project" value="TreeGrafter"/>
</dbReference>
<dbReference type="PANTHER" id="PTHR32060">
    <property type="entry name" value="TAIL-SPECIFIC PROTEASE"/>
    <property type="match status" value="1"/>
</dbReference>
<dbReference type="SUPFAM" id="SSF50156">
    <property type="entry name" value="PDZ domain-like"/>
    <property type="match status" value="1"/>
</dbReference>
<dbReference type="InterPro" id="IPR005151">
    <property type="entry name" value="Tail-specific_protease"/>
</dbReference>
<dbReference type="Pfam" id="PF17820">
    <property type="entry name" value="PDZ_6"/>
    <property type="match status" value="1"/>
</dbReference>
<dbReference type="InterPro" id="IPR001478">
    <property type="entry name" value="PDZ"/>
</dbReference>
<dbReference type="GO" id="GO:0006508">
    <property type="term" value="P:proteolysis"/>
    <property type="evidence" value="ECO:0007669"/>
    <property type="project" value="UniProtKB-KW"/>
</dbReference>
<evidence type="ECO:0000256" key="3">
    <source>
        <dbReference type="ARBA" id="ARBA00022801"/>
    </source>
</evidence>
<keyword evidence="2 5" id="KW-0645">Protease</keyword>
<feature type="domain" description="PDZ" evidence="7">
    <location>
        <begin position="88"/>
        <end position="156"/>
    </location>
</feature>
<comment type="caution">
    <text evidence="8">The sequence shown here is derived from an EMBL/GenBank/DDBJ whole genome shotgun (WGS) entry which is preliminary data.</text>
</comment>
<dbReference type="PANTHER" id="PTHR32060:SF30">
    <property type="entry name" value="CARBOXY-TERMINAL PROCESSING PROTEASE CTPA"/>
    <property type="match status" value="1"/>
</dbReference>
<proteinExistence type="inferred from homology"/>
<feature type="chain" id="PRO_5013756901" evidence="6">
    <location>
        <begin position="29"/>
        <end position="447"/>
    </location>
</feature>
<evidence type="ECO:0000259" key="7">
    <source>
        <dbReference type="PROSITE" id="PS50106"/>
    </source>
</evidence>
<reference evidence="8 9" key="1">
    <citation type="journal article" date="2017" name="Front. Microbiol.">
        <title>Comparative Genomic Analysis of the Class Epsilonproteobacteria and Proposed Reclassification to Epsilonbacteraeota (phyl. nov.).</title>
        <authorList>
            <person name="Waite D.W."/>
            <person name="Vanwonterghem I."/>
            <person name="Rinke C."/>
            <person name="Parks D.H."/>
            <person name="Zhang Y."/>
            <person name="Takai K."/>
            <person name="Sievert S.M."/>
            <person name="Simon J."/>
            <person name="Campbell B.J."/>
            <person name="Hanson T.E."/>
            <person name="Woyke T."/>
            <person name="Klotz M.G."/>
            <person name="Hugenholtz P."/>
        </authorList>
    </citation>
    <scope>NUCLEOTIDE SEQUENCE [LARGE SCALE GENOMIC DNA]</scope>
    <source>
        <strain evidence="8">UBA11420</strain>
    </source>
</reference>
<dbReference type="CDD" id="cd07560">
    <property type="entry name" value="Peptidase_S41_CPP"/>
    <property type="match status" value="1"/>
</dbReference>
<dbReference type="InterPro" id="IPR004447">
    <property type="entry name" value="Peptidase_S41A"/>
</dbReference>
<sequence length="447" mass="48599">MKHPSFAALGFTATFVALITFFSSTLFADTPEGEKSRLASLAKFTRVLATIEKYYVDDLKIDDIVTKAIEGLLTNLDAHSSYLDEKHLKDLKIQTEGEFGGLGITVGQKDGALTVIAPMEGTPADKAGVKAGDIILKINKQSTLNMTIDEAVNIMRGKPGTGIELTLVREGETKPLLISIVRDIIKIESVYTKTVENENMLYVRVVNFDKNIVGDVQEAINKNKNVKGIILDLRNNPGGLLNQAVGLVNLFVDEGIIVSQKGRVESENAEYKANKADMITKKPLVVLVNGGSASASEIVSGALQDHKRAVIVGEKTFGKGSVQAILPVVDNEAIRLTIARYYLPSGRTIQAEGVVPDIVVYPGDVPNKTNEQTLKEKDLKKHLEGELKKVDENKTTAVADTKEAKTKAKGGKDSKTTNKEIVTQENLYKDLQLKSAVDIIKVLSIKK</sequence>
<dbReference type="GO" id="GO:0007165">
    <property type="term" value="P:signal transduction"/>
    <property type="evidence" value="ECO:0007669"/>
    <property type="project" value="TreeGrafter"/>
</dbReference>
<evidence type="ECO:0000256" key="1">
    <source>
        <dbReference type="ARBA" id="ARBA00009179"/>
    </source>
</evidence>
<dbReference type="InterPro" id="IPR036034">
    <property type="entry name" value="PDZ_sf"/>
</dbReference>
<dbReference type="GO" id="GO:0004175">
    <property type="term" value="F:endopeptidase activity"/>
    <property type="evidence" value="ECO:0007669"/>
    <property type="project" value="TreeGrafter"/>
</dbReference>
<evidence type="ECO:0000313" key="9">
    <source>
        <dbReference type="Proteomes" id="UP000231638"/>
    </source>
</evidence>
<protein>
    <submittedName>
        <fullName evidence="8">S41 family peptidase</fullName>
    </submittedName>
</protein>
<dbReference type="Gene3D" id="3.30.750.44">
    <property type="match status" value="1"/>
</dbReference>
<dbReference type="InterPro" id="IPR041489">
    <property type="entry name" value="PDZ_6"/>
</dbReference>
<dbReference type="CDD" id="cd06782">
    <property type="entry name" value="cpPDZ_CPP-like"/>
    <property type="match status" value="1"/>
</dbReference>